<comment type="caution">
    <text evidence="1">The sequence shown here is derived from an EMBL/GenBank/DDBJ whole genome shotgun (WGS) entry which is preliminary data.</text>
</comment>
<evidence type="ECO:0000313" key="2">
    <source>
        <dbReference type="Proteomes" id="UP000265703"/>
    </source>
</evidence>
<dbReference type="Proteomes" id="UP000265703">
    <property type="component" value="Unassembled WGS sequence"/>
</dbReference>
<reference evidence="1 2" key="1">
    <citation type="submission" date="2018-06" db="EMBL/GenBank/DDBJ databases">
        <title>Comparative genomics reveals the genomic features of Rhizophagus irregularis, R. cerebriforme, R. diaphanum and Gigaspora rosea, and their symbiotic lifestyle signature.</title>
        <authorList>
            <person name="Morin E."/>
            <person name="San Clemente H."/>
            <person name="Chen E.C.H."/>
            <person name="De La Providencia I."/>
            <person name="Hainaut M."/>
            <person name="Kuo A."/>
            <person name="Kohler A."/>
            <person name="Murat C."/>
            <person name="Tang N."/>
            <person name="Roy S."/>
            <person name="Loubradou J."/>
            <person name="Henrissat B."/>
            <person name="Grigoriev I.V."/>
            <person name="Corradi N."/>
            <person name="Roux C."/>
            <person name="Martin F.M."/>
        </authorList>
    </citation>
    <scope>NUCLEOTIDE SEQUENCE [LARGE SCALE GENOMIC DNA]</scope>
    <source>
        <strain evidence="1 2">DAOM 227022</strain>
    </source>
</reference>
<organism evidence="1 2">
    <name type="scientific">Glomus cerebriforme</name>
    <dbReference type="NCBI Taxonomy" id="658196"/>
    <lineage>
        <taxon>Eukaryota</taxon>
        <taxon>Fungi</taxon>
        <taxon>Fungi incertae sedis</taxon>
        <taxon>Mucoromycota</taxon>
        <taxon>Glomeromycotina</taxon>
        <taxon>Glomeromycetes</taxon>
        <taxon>Glomerales</taxon>
        <taxon>Glomeraceae</taxon>
        <taxon>Glomus</taxon>
    </lineage>
</organism>
<dbReference type="AlphaFoldDB" id="A0A397TH13"/>
<protein>
    <submittedName>
        <fullName evidence="1">Uncharacterized protein</fullName>
    </submittedName>
</protein>
<keyword evidence="2" id="KW-1185">Reference proteome</keyword>
<name>A0A397TH13_9GLOM</name>
<sequence>MYIGEEQMQMQMQIHLDLYEATTTCEVFSDTFLWFEKYLEITASTDGHGFQKQIINDEITRPDIGSFDPKRAQAELLTQLNIFKITTKNKPKDFLEKLETVFYKWLDGSGINVTNCSDELAHDLIATCKILKDERNISLLIEHTKKTREYVEKMNEEEFSQNLNNILSAYKGPLENEDKKEESLRNKHYTDDVIERGFNFLKGDEEKGKAIFDDIVKNHYNKQTTNMYLSFLLFN</sequence>
<dbReference type="EMBL" id="QKYT01000088">
    <property type="protein sequence ID" value="RIA94164.1"/>
    <property type="molecule type" value="Genomic_DNA"/>
</dbReference>
<proteinExistence type="predicted"/>
<accession>A0A397TH13</accession>
<gene>
    <name evidence="1" type="ORF">C1645_818448</name>
</gene>
<evidence type="ECO:0000313" key="1">
    <source>
        <dbReference type="EMBL" id="RIA94164.1"/>
    </source>
</evidence>